<evidence type="ECO:0000313" key="2">
    <source>
        <dbReference type="Proteomes" id="UP000515808"/>
    </source>
</evidence>
<dbReference type="Pfam" id="PF14125">
    <property type="entry name" value="DUF4292"/>
    <property type="match status" value="1"/>
</dbReference>
<dbReference type="EMBL" id="CP060695">
    <property type="protein sequence ID" value="QNM85200.1"/>
    <property type="molecule type" value="Genomic_DNA"/>
</dbReference>
<dbReference type="Gene3D" id="2.50.20.10">
    <property type="entry name" value="Lipoprotein localisation LolA/LolB/LppX"/>
    <property type="match status" value="1"/>
</dbReference>
<dbReference type="PROSITE" id="PS51257">
    <property type="entry name" value="PROKAR_LIPOPROTEIN"/>
    <property type="match status" value="1"/>
</dbReference>
<dbReference type="Proteomes" id="UP000515808">
    <property type="component" value="Chromosome"/>
</dbReference>
<reference evidence="1 2" key="1">
    <citation type="submission" date="2020-08" db="EMBL/GenBank/DDBJ databases">
        <title>Polaribacter sp. L12M9 isolated from gut of the Korean scallop.</title>
        <authorList>
            <person name="Jeong Y.S."/>
        </authorList>
    </citation>
    <scope>NUCLEOTIDE SEQUENCE [LARGE SCALE GENOMIC DNA]</scope>
    <source>
        <strain evidence="1 2">L12M9</strain>
    </source>
</reference>
<evidence type="ECO:0000313" key="1">
    <source>
        <dbReference type="EMBL" id="QNM85200.1"/>
    </source>
</evidence>
<organism evidence="1 2">
    <name type="scientific">Polaribacter pectinis</name>
    <dbReference type="NCBI Taxonomy" id="2738844"/>
    <lineage>
        <taxon>Bacteria</taxon>
        <taxon>Pseudomonadati</taxon>
        <taxon>Bacteroidota</taxon>
        <taxon>Flavobacteriia</taxon>
        <taxon>Flavobacteriales</taxon>
        <taxon>Flavobacteriaceae</taxon>
    </lineage>
</organism>
<protein>
    <submittedName>
        <fullName evidence="1">DUF4292 domain-containing protein</fullName>
    </submittedName>
</protein>
<dbReference type="InterPro" id="IPR025634">
    <property type="entry name" value="DUF4292"/>
</dbReference>
<proteinExistence type="predicted"/>
<dbReference type="AlphaFoldDB" id="A0A7G9L9A1"/>
<gene>
    <name evidence="1" type="ORF">H9W90_13535</name>
</gene>
<accession>A0A7G9L9A1</accession>
<dbReference type="KEGG" id="ppec:H9W90_13535"/>
<name>A0A7G9L9A1_9FLAO</name>
<keyword evidence="2" id="KW-1185">Reference proteome</keyword>
<dbReference type="RefSeq" id="WP_187482113.1">
    <property type="nucleotide sequence ID" value="NZ_CP060695.1"/>
</dbReference>
<sequence length="256" mass="29385">MKFIKYFLVLTIVFVSCKTTKNMIDANVVAKEMSAKKVARKHVSANFDKKSVEAKMKVSFNNGKTKQSISVNMRIIKDEVIWLKGTKFISVFKAKITPTKVSYYSPLGKNYFEGDFSMIKKLLGVEINFEQLQNLFLGQALQNVKEKKQDVIIQDNSYVLSPEKQANLFDIFYAVNPSHFKLDRQSIVNSLKNMRLDVVYPSYNLVDDVVFPSEINIKAKQASKFTNIDFTMKSVEFNTDFDVSFTIPNGYKRVNL</sequence>